<dbReference type="RefSeq" id="WP_104370920.1">
    <property type="nucleotide sequence ID" value="NZ_BFAV01000028.1"/>
</dbReference>
<dbReference type="Pfam" id="PF14803">
    <property type="entry name" value="Zn_ribbon_Nudix"/>
    <property type="match status" value="1"/>
</dbReference>
<organism evidence="8 9">
    <name type="scientific">Desulfocucumis palustris</name>
    <dbReference type="NCBI Taxonomy" id="1898651"/>
    <lineage>
        <taxon>Bacteria</taxon>
        <taxon>Bacillati</taxon>
        <taxon>Bacillota</taxon>
        <taxon>Clostridia</taxon>
        <taxon>Eubacteriales</taxon>
        <taxon>Desulfocucumaceae</taxon>
        <taxon>Desulfocucumis</taxon>
    </lineage>
</organism>
<proteinExistence type="inferred from homology"/>
<evidence type="ECO:0000259" key="7">
    <source>
        <dbReference type="PROSITE" id="PS51462"/>
    </source>
</evidence>
<dbReference type="AlphaFoldDB" id="A0A2L2X859"/>
<keyword evidence="3" id="KW-0479">Metal-binding</keyword>
<dbReference type="PANTHER" id="PTHR43736:SF1">
    <property type="entry name" value="DIHYDRONEOPTERIN TRIPHOSPHATE DIPHOSPHATASE"/>
    <property type="match status" value="1"/>
</dbReference>
<dbReference type="InterPro" id="IPR019761">
    <property type="entry name" value="DNA-dir_RNA_pol-M_15_CS"/>
</dbReference>
<dbReference type="Gene3D" id="3.90.79.10">
    <property type="entry name" value="Nucleoside Triphosphate Pyrophosphohydrolase"/>
    <property type="match status" value="1"/>
</dbReference>
<evidence type="ECO:0000256" key="5">
    <source>
        <dbReference type="ARBA" id="ARBA00022833"/>
    </source>
</evidence>
<keyword evidence="4 8" id="KW-0378">Hydrolase</keyword>
<dbReference type="EMBL" id="BFAV01000028">
    <property type="protein sequence ID" value="GBF32379.1"/>
    <property type="molecule type" value="Genomic_DNA"/>
</dbReference>
<dbReference type="Proteomes" id="UP000239549">
    <property type="component" value="Unassembled WGS sequence"/>
</dbReference>
<dbReference type="OrthoDB" id="9786141at2"/>
<accession>A0A2L2X859</accession>
<feature type="domain" description="Nudix hydrolase" evidence="7">
    <location>
        <begin position="38"/>
        <end position="163"/>
    </location>
</feature>
<dbReference type="GO" id="GO:0016787">
    <property type="term" value="F:hydrolase activity"/>
    <property type="evidence" value="ECO:0007669"/>
    <property type="project" value="UniProtKB-KW"/>
</dbReference>
<dbReference type="CDD" id="cd04678">
    <property type="entry name" value="NUDIX_MTH2_Nudt15"/>
    <property type="match status" value="1"/>
</dbReference>
<dbReference type="InterPro" id="IPR015797">
    <property type="entry name" value="NUDIX_hydrolase-like_dom_sf"/>
</dbReference>
<keyword evidence="9" id="KW-1185">Reference proteome</keyword>
<evidence type="ECO:0000256" key="6">
    <source>
        <dbReference type="ARBA" id="ARBA00023163"/>
    </source>
</evidence>
<evidence type="ECO:0000313" key="9">
    <source>
        <dbReference type="Proteomes" id="UP000239549"/>
    </source>
</evidence>
<keyword evidence="6" id="KW-0804">Transcription</keyword>
<evidence type="ECO:0000256" key="1">
    <source>
        <dbReference type="ARBA" id="ARBA00005582"/>
    </source>
</evidence>
<protein>
    <submittedName>
        <fullName evidence="8">NUDIX hydrolase</fullName>
    </submittedName>
</protein>
<dbReference type="PROSITE" id="PS00893">
    <property type="entry name" value="NUDIX_BOX"/>
    <property type="match status" value="1"/>
</dbReference>
<sequence>MEQRFFYCPKCGSGLFYKQYGERQRLTCESCAYIFYENPVVGVAAVVFDRSGRILLGRRRSSYPGLWCIPCGYVEYDEDVYEAVVREFKEETNLDIKITGILAVHSNFHNPESHTVGIWFGADITGGELKAQSDLDRVGFFDPGGAPPLAFPTDERVIRGLIKNP</sequence>
<dbReference type="PROSITE" id="PS01030">
    <property type="entry name" value="RNA_POL_M_15KD"/>
    <property type="match status" value="1"/>
</dbReference>
<reference evidence="9" key="1">
    <citation type="submission" date="2018-02" db="EMBL/GenBank/DDBJ databases">
        <title>Genome sequence of Desulfocucumis palustris strain NAW-5.</title>
        <authorList>
            <person name="Watanabe M."/>
            <person name="Kojima H."/>
            <person name="Fukui M."/>
        </authorList>
    </citation>
    <scope>NUCLEOTIDE SEQUENCE [LARGE SCALE GENOMIC DNA]</scope>
    <source>
        <strain evidence="9">NAW-5</strain>
    </source>
</reference>
<dbReference type="InterPro" id="IPR029401">
    <property type="entry name" value="Nudix_N"/>
</dbReference>
<comment type="similarity">
    <text evidence="2">Belongs to the archaeal RpoM/eukaryotic RPA12/RPB9/RPC11 RNA polymerase family.</text>
</comment>
<evidence type="ECO:0000256" key="3">
    <source>
        <dbReference type="ARBA" id="ARBA00022723"/>
    </source>
</evidence>
<evidence type="ECO:0000313" key="8">
    <source>
        <dbReference type="EMBL" id="GBF32379.1"/>
    </source>
</evidence>
<evidence type="ECO:0000256" key="2">
    <source>
        <dbReference type="ARBA" id="ARBA00008925"/>
    </source>
</evidence>
<dbReference type="PANTHER" id="PTHR43736">
    <property type="entry name" value="ADP-RIBOSE PYROPHOSPHATASE"/>
    <property type="match status" value="1"/>
</dbReference>
<dbReference type="Pfam" id="PF00293">
    <property type="entry name" value="NUDIX"/>
    <property type="match status" value="1"/>
</dbReference>
<dbReference type="InterPro" id="IPR020084">
    <property type="entry name" value="NUDIX_hydrolase_CS"/>
</dbReference>
<dbReference type="PROSITE" id="PS51462">
    <property type="entry name" value="NUDIX"/>
    <property type="match status" value="1"/>
</dbReference>
<evidence type="ECO:0000256" key="4">
    <source>
        <dbReference type="ARBA" id="ARBA00022801"/>
    </source>
</evidence>
<dbReference type="SUPFAM" id="SSF55811">
    <property type="entry name" value="Nudix"/>
    <property type="match status" value="1"/>
</dbReference>
<keyword evidence="5" id="KW-0862">Zinc</keyword>
<dbReference type="GO" id="GO:0046872">
    <property type="term" value="F:metal ion binding"/>
    <property type="evidence" value="ECO:0007669"/>
    <property type="project" value="UniProtKB-KW"/>
</dbReference>
<name>A0A2L2X859_9FIRM</name>
<gene>
    <name evidence="8" type="ORF">DCCM_0573</name>
</gene>
<dbReference type="InterPro" id="IPR000086">
    <property type="entry name" value="NUDIX_hydrolase_dom"/>
</dbReference>
<comment type="similarity">
    <text evidence="1">Belongs to the Nudix hydrolase family.</text>
</comment>
<comment type="caution">
    <text evidence="8">The sequence shown here is derived from an EMBL/GenBank/DDBJ whole genome shotgun (WGS) entry which is preliminary data.</text>
</comment>